<feature type="signal peptide" evidence="1">
    <location>
        <begin position="1"/>
        <end position="21"/>
    </location>
</feature>
<dbReference type="WBParaSite" id="PDA_v2.g14503.t1">
    <property type="protein sequence ID" value="PDA_v2.g14503.t1"/>
    <property type="gene ID" value="PDA_v2.g14503"/>
</dbReference>
<proteinExistence type="predicted"/>
<protein>
    <submittedName>
        <fullName evidence="3">Uncharacterized protein</fullName>
    </submittedName>
</protein>
<keyword evidence="2" id="KW-1185">Reference proteome</keyword>
<dbReference type="Proteomes" id="UP000887578">
    <property type="component" value="Unplaced"/>
</dbReference>
<name>A0A914PAD9_9BILA</name>
<feature type="chain" id="PRO_5036765538" evidence="1">
    <location>
        <begin position="22"/>
        <end position="102"/>
    </location>
</feature>
<evidence type="ECO:0000313" key="2">
    <source>
        <dbReference type="Proteomes" id="UP000887578"/>
    </source>
</evidence>
<dbReference type="AlphaFoldDB" id="A0A914PAD9"/>
<evidence type="ECO:0000313" key="3">
    <source>
        <dbReference type="WBParaSite" id="PDA_v2.g14503.t1"/>
    </source>
</evidence>
<organism evidence="2 3">
    <name type="scientific">Panagrolaimus davidi</name>
    <dbReference type="NCBI Taxonomy" id="227884"/>
    <lineage>
        <taxon>Eukaryota</taxon>
        <taxon>Metazoa</taxon>
        <taxon>Ecdysozoa</taxon>
        <taxon>Nematoda</taxon>
        <taxon>Chromadorea</taxon>
        <taxon>Rhabditida</taxon>
        <taxon>Tylenchina</taxon>
        <taxon>Panagrolaimomorpha</taxon>
        <taxon>Panagrolaimoidea</taxon>
        <taxon>Panagrolaimidae</taxon>
        <taxon>Panagrolaimus</taxon>
    </lineage>
</organism>
<reference evidence="3" key="1">
    <citation type="submission" date="2022-11" db="UniProtKB">
        <authorList>
            <consortium name="WormBaseParasite"/>
        </authorList>
    </citation>
    <scope>IDENTIFICATION</scope>
</reference>
<keyword evidence="1" id="KW-0732">Signal</keyword>
<accession>A0A914PAD9</accession>
<evidence type="ECO:0000256" key="1">
    <source>
        <dbReference type="SAM" id="SignalP"/>
    </source>
</evidence>
<sequence length="102" mass="11809">MCWKIAALVFVILCFNGGIYGQNIGNGDRGCDIQEFLNVTKSQKLVKIKKEYYKFDGFTDIFVNDEPLLFWVKANMKDSFYIHISASSKSQQPFKQVNFICY</sequence>